<protein>
    <submittedName>
        <fullName evidence="2">Alpha/Beta hydrolase protein</fullName>
    </submittedName>
</protein>
<dbReference type="InterPro" id="IPR050266">
    <property type="entry name" value="AB_hydrolase_sf"/>
</dbReference>
<dbReference type="PANTHER" id="PTHR43798:SF33">
    <property type="entry name" value="HYDROLASE, PUTATIVE (AFU_ORTHOLOGUE AFUA_2G14860)-RELATED"/>
    <property type="match status" value="1"/>
</dbReference>
<dbReference type="Proteomes" id="UP000756346">
    <property type="component" value="Unassembled WGS sequence"/>
</dbReference>
<dbReference type="PRINTS" id="PR00111">
    <property type="entry name" value="ABHYDROLASE"/>
</dbReference>
<gene>
    <name evidence="2" type="ORF">B0I36DRAFT_367634</name>
</gene>
<name>A0A9P8XWG3_9PEZI</name>
<proteinExistence type="predicted"/>
<sequence length="320" mass="34038">MSDPPPGPSLAEHRFRSTHQSADGLNLILPRHSHRNNMSPSLDTFTTPSGTQTHYLQSGNANGPLIICMHGLGGSSKTFLPLLPHIPQSYNTVIVDFPGYGKTPRNTTQTVTIPGLVADLQALVQHIQSSHGTEDDKVIIFGHSLGSIVGLHFAAQFPAKVGGMFLLGAGRSASHIPAVRQRMLDTATKTRTEGIEAVAKGASIGNFPSDEQRVVPPANRQAVYDEVAAADPEAYAQTCEAIVGEEHKDPDYAQIKCPVTFIAGDLDVISPVERSEGLSKLLGGSARVEVVKGGHQPIIDDIEPVVAAMTKLLEQIAAPM</sequence>
<dbReference type="GeneID" id="70189050"/>
<dbReference type="PANTHER" id="PTHR43798">
    <property type="entry name" value="MONOACYLGLYCEROL LIPASE"/>
    <property type="match status" value="1"/>
</dbReference>
<dbReference type="SUPFAM" id="SSF53474">
    <property type="entry name" value="alpha/beta-Hydrolases"/>
    <property type="match status" value="1"/>
</dbReference>
<dbReference type="InterPro" id="IPR000073">
    <property type="entry name" value="AB_hydrolase_1"/>
</dbReference>
<dbReference type="AlphaFoldDB" id="A0A9P8XWG3"/>
<dbReference type="InterPro" id="IPR029058">
    <property type="entry name" value="AB_hydrolase_fold"/>
</dbReference>
<feature type="domain" description="AB hydrolase-1" evidence="1">
    <location>
        <begin position="64"/>
        <end position="300"/>
    </location>
</feature>
<dbReference type="GO" id="GO:0016787">
    <property type="term" value="F:hydrolase activity"/>
    <property type="evidence" value="ECO:0007669"/>
    <property type="project" value="UniProtKB-KW"/>
</dbReference>
<dbReference type="RefSeq" id="XP_046007403.1">
    <property type="nucleotide sequence ID" value="XM_046159504.1"/>
</dbReference>
<keyword evidence="3" id="KW-1185">Reference proteome</keyword>
<dbReference type="Gene3D" id="3.40.50.1820">
    <property type="entry name" value="alpha/beta hydrolase"/>
    <property type="match status" value="1"/>
</dbReference>
<dbReference type="OrthoDB" id="2498029at2759"/>
<dbReference type="Pfam" id="PF00561">
    <property type="entry name" value="Abhydrolase_1"/>
    <property type="match status" value="1"/>
</dbReference>
<keyword evidence="2" id="KW-0378">Hydrolase</keyword>
<comment type="caution">
    <text evidence="2">The sequence shown here is derived from an EMBL/GenBank/DDBJ whole genome shotgun (WGS) entry which is preliminary data.</text>
</comment>
<evidence type="ECO:0000259" key="1">
    <source>
        <dbReference type="Pfam" id="PF00561"/>
    </source>
</evidence>
<evidence type="ECO:0000313" key="2">
    <source>
        <dbReference type="EMBL" id="KAH7021202.1"/>
    </source>
</evidence>
<accession>A0A9P8XWG3</accession>
<dbReference type="EMBL" id="JAGTJQ010000010">
    <property type="protein sequence ID" value="KAH7021202.1"/>
    <property type="molecule type" value="Genomic_DNA"/>
</dbReference>
<dbReference type="GO" id="GO:0016020">
    <property type="term" value="C:membrane"/>
    <property type="evidence" value="ECO:0007669"/>
    <property type="project" value="TreeGrafter"/>
</dbReference>
<reference evidence="2" key="1">
    <citation type="journal article" date="2021" name="Nat. Commun.">
        <title>Genetic determinants of endophytism in the Arabidopsis root mycobiome.</title>
        <authorList>
            <person name="Mesny F."/>
            <person name="Miyauchi S."/>
            <person name="Thiergart T."/>
            <person name="Pickel B."/>
            <person name="Atanasova L."/>
            <person name="Karlsson M."/>
            <person name="Huettel B."/>
            <person name="Barry K.W."/>
            <person name="Haridas S."/>
            <person name="Chen C."/>
            <person name="Bauer D."/>
            <person name="Andreopoulos W."/>
            <person name="Pangilinan J."/>
            <person name="LaButti K."/>
            <person name="Riley R."/>
            <person name="Lipzen A."/>
            <person name="Clum A."/>
            <person name="Drula E."/>
            <person name="Henrissat B."/>
            <person name="Kohler A."/>
            <person name="Grigoriev I.V."/>
            <person name="Martin F.M."/>
            <person name="Hacquard S."/>
        </authorList>
    </citation>
    <scope>NUCLEOTIDE SEQUENCE</scope>
    <source>
        <strain evidence="2">MPI-CAGE-CH-0230</strain>
    </source>
</reference>
<organism evidence="2 3">
    <name type="scientific">Microdochium trichocladiopsis</name>
    <dbReference type="NCBI Taxonomy" id="1682393"/>
    <lineage>
        <taxon>Eukaryota</taxon>
        <taxon>Fungi</taxon>
        <taxon>Dikarya</taxon>
        <taxon>Ascomycota</taxon>
        <taxon>Pezizomycotina</taxon>
        <taxon>Sordariomycetes</taxon>
        <taxon>Xylariomycetidae</taxon>
        <taxon>Xylariales</taxon>
        <taxon>Microdochiaceae</taxon>
        <taxon>Microdochium</taxon>
    </lineage>
</organism>
<evidence type="ECO:0000313" key="3">
    <source>
        <dbReference type="Proteomes" id="UP000756346"/>
    </source>
</evidence>